<comment type="similarity">
    <text evidence="3 17">Belongs to the heme-copper respiratory oxidase family.</text>
</comment>
<keyword evidence="12 18" id="KW-0408">Iron</keyword>
<evidence type="ECO:0000256" key="4">
    <source>
        <dbReference type="ARBA" id="ARBA00022448"/>
    </source>
</evidence>
<feature type="transmembrane region" description="Helical" evidence="18">
    <location>
        <begin position="357"/>
        <end position="378"/>
    </location>
</feature>
<dbReference type="RefSeq" id="WP_073069157.1">
    <property type="nucleotide sequence ID" value="NZ_MPPI01000001.1"/>
</dbReference>
<sequence>MTQAAEFQEQANLPAHGTEPDKGDWRKYFGFSTDHKVIGIQYLVTTFIFYLVGGVLATMVRTELATPESDFVSREVYNSLFTVHATVMIFLWIVPAGTGGFGNYLIPLMIGARDMAFPRLNAIAFWIIPPAGILLMSSFLVGAPGSGWTSYPPLSLMNGKPGELIWILSVLLLGTSSILAAVNFIVTIFKMRIPGMGLNQMPLFCWAMLATSFLALIATPVLAGAMILLSFDLMVGTNFFNPTGGGDPIVYQHMFWFYSHPAVYIMILPVFGMISEIVSVHSRKPIFGYKAIAYSSIAICGLGLIVWAHHMFTSGTPPWLRMFFMITSMIIAVPTGIKVFSWLATIWGGKLRLESPLLFAMGFISLFVIGGISGVMVASVPWDIHVHDTYFIVAHLHYVLFGGSVFGLYAAFYHWFPKMTGRMLNETWGKIHFALSYVGFNLAFMPMHKLGIEGMNRRIAEYDPKFASLNLLCTIGAYLLAISTLPFLVNVCWSWVYGEKASDNPWRGLTLEWMTTSPPPVENFEADPVLATGPYDYGMGSRATEVDVPFSDASDPALSAGPSSTLRAKPDPAVAVSPSDRVGESHNR</sequence>
<gene>
    <name evidence="21" type="primary">ctaD</name>
    <name evidence="21" type="ORF">C7B65_01660</name>
</gene>
<dbReference type="Pfam" id="PF00115">
    <property type="entry name" value="COX1"/>
    <property type="match status" value="1"/>
</dbReference>
<evidence type="ECO:0000256" key="6">
    <source>
        <dbReference type="ARBA" id="ARBA00022660"/>
    </source>
</evidence>
<dbReference type="GO" id="GO:0046872">
    <property type="term" value="F:metal ion binding"/>
    <property type="evidence" value="ECO:0007669"/>
    <property type="project" value="UniProtKB-KW"/>
</dbReference>
<evidence type="ECO:0000256" key="19">
    <source>
        <dbReference type="SAM" id="MobiDB-lite"/>
    </source>
</evidence>
<dbReference type="EMBL" id="PVWG01000001">
    <property type="protein sequence ID" value="PSB22137.1"/>
    <property type="molecule type" value="Genomic_DNA"/>
</dbReference>
<comment type="function">
    <text evidence="15 18">Cytochrome c oxidase is the component of the respiratory chain that catalyzes the reduction of oxygen to water. Subunits 1-3 form the functional core of the enzyme complex. CO I is the catalytic subunit of the enzyme. Electrons originating in cytochrome c are transferred via the copper A center of subunit 2 and heme A of subunit 1 to the bimetallic center formed by heme A3 and copper B.</text>
</comment>
<comment type="pathway">
    <text evidence="2 18">Energy metabolism; oxidative phosphorylation.</text>
</comment>
<dbReference type="GO" id="GO:0020037">
    <property type="term" value="F:heme binding"/>
    <property type="evidence" value="ECO:0007669"/>
    <property type="project" value="InterPro"/>
</dbReference>
<comment type="caution">
    <text evidence="21">The sequence shown here is derived from an EMBL/GenBank/DDBJ whole genome shotgun (WGS) entry which is preliminary data.</text>
</comment>
<dbReference type="Proteomes" id="UP000238634">
    <property type="component" value="Unassembled WGS sequence"/>
</dbReference>
<dbReference type="UniPathway" id="UPA00705"/>
<dbReference type="GO" id="GO:0022904">
    <property type="term" value="P:respiratory electron transport chain"/>
    <property type="evidence" value="ECO:0007669"/>
    <property type="project" value="TreeGrafter"/>
</dbReference>
<dbReference type="GO" id="GO:0015990">
    <property type="term" value="P:electron transport coupled proton transport"/>
    <property type="evidence" value="ECO:0007669"/>
    <property type="project" value="InterPro"/>
</dbReference>
<evidence type="ECO:0000256" key="15">
    <source>
        <dbReference type="ARBA" id="ARBA00025218"/>
    </source>
</evidence>
<keyword evidence="6 17" id="KW-0679">Respiratory chain</keyword>
<dbReference type="STRING" id="1920490.GCA_001895925_00880"/>
<dbReference type="Gene3D" id="1.20.210.10">
    <property type="entry name" value="Cytochrome c oxidase-like, subunit I domain"/>
    <property type="match status" value="1"/>
</dbReference>
<dbReference type="AlphaFoldDB" id="A0A2T1DNR1"/>
<reference evidence="21 22" key="1">
    <citation type="submission" date="2018-02" db="EMBL/GenBank/DDBJ databases">
        <authorList>
            <person name="Cohen D.B."/>
            <person name="Kent A.D."/>
        </authorList>
    </citation>
    <scope>NUCLEOTIDE SEQUENCE [LARGE SCALE GENOMIC DNA]</scope>
    <source>
        <strain evidence="21 22">ULC007</strain>
    </source>
</reference>
<feature type="transmembrane region" description="Helical" evidence="18">
    <location>
        <begin position="123"/>
        <end position="144"/>
    </location>
</feature>
<feature type="domain" description="Cytochrome oxidase subunit I profile" evidence="20">
    <location>
        <begin position="19"/>
        <end position="531"/>
    </location>
</feature>
<organism evidence="21 22">
    <name type="scientific">Phormidesmis priestleyi ULC007</name>
    <dbReference type="NCBI Taxonomy" id="1920490"/>
    <lineage>
        <taxon>Bacteria</taxon>
        <taxon>Bacillati</taxon>
        <taxon>Cyanobacteriota</taxon>
        <taxon>Cyanophyceae</taxon>
        <taxon>Leptolyngbyales</taxon>
        <taxon>Leptolyngbyaceae</taxon>
        <taxon>Phormidesmis</taxon>
    </lineage>
</organism>
<evidence type="ECO:0000256" key="12">
    <source>
        <dbReference type="ARBA" id="ARBA00023004"/>
    </source>
</evidence>
<dbReference type="PROSITE" id="PS00077">
    <property type="entry name" value="COX1_CUB"/>
    <property type="match status" value="1"/>
</dbReference>
<keyword evidence="22" id="KW-1185">Reference proteome</keyword>
<dbReference type="NCBIfam" id="TIGR02891">
    <property type="entry name" value="CtaD_CoxA"/>
    <property type="match status" value="1"/>
</dbReference>
<keyword evidence="11 18" id="KW-1133">Transmembrane helix</keyword>
<feature type="transmembrane region" description="Helical" evidence="18">
    <location>
        <begin position="390"/>
        <end position="416"/>
    </location>
</feature>
<evidence type="ECO:0000256" key="2">
    <source>
        <dbReference type="ARBA" id="ARBA00004673"/>
    </source>
</evidence>
<keyword evidence="14 18" id="KW-0472">Membrane</keyword>
<keyword evidence="10 17" id="KW-0249">Electron transport</keyword>
<dbReference type="InterPro" id="IPR014241">
    <property type="entry name" value="Cyt_c_oxidase_su1_bac"/>
</dbReference>
<feature type="transmembrane region" description="Helical" evidence="18">
    <location>
        <begin position="249"/>
        <end position="271"/>
    </location>
</feature>
<evidence type="ECO:0000256" key="3">
    <source>
        <dbReference type="ARBA" id="ARBA00009578"/>
    </source>
</evidence>
<evidence type="ECO:0000256" key="17">
    <source>
        <dbReference type="RuleBase" id="RU000370"/>
    </source>
</evidence>
<keyword evidence="4 17" id="KW-0813">Transport</keyword>
<dbReference type="InterPro" id="IPR000883">
    <property type="entry name" value="Cyt_C_Oxase_1"/>
</dbReference>
<dbReference type="GO" id="GO:0006119">
    <property type="term" value="P:oxidative phosphorylation"/>
    <property type="evidence" value="ECO:0007669"/>
    <property type="project" value="UniProtKB-UniPathway"/>
</dbReference>
<evidence type="ECO:0000256" key="14">
    <source>
        <dbReference type="ARBA" id="ARBA00023136"/>
    </source>
</evidence>
<protein>
    <recommendedName>
        <fullName evidence="18">Cytochrome c oxidase subunit 1</fullName>
        <ecNumber evidence="18">7.1.1.9</ecNumber>
    </recommendedName>
</protein>
<evidence type="ECO:0000256" key="8">
    <source>
        <dbReference type="ARBA" id="ARBA00022723"/>
    </source>
</evidence>
<feature type="transmembrane region" description="Helical" evidence="18">
    <location>
        <begin position="291"/>
        <end position="310"/>
    </location>
</feature>
<evidence type="ECO:0000313" key="21">
    <source>
        <dbReference type="EMBL" id="PSB22137.1"/>
    </source>
</evidence>
<accession>A0A2T1DNR1</accession>
<name>A0A2T1DNR1_9CYAN</name>
<dbReference type="EC" id="7.1.1.9" evidence="18"/>
<dbReference type="GO" id="GO:0005886">
    <property type="term" value="C:plasma membrane"/>
    <property type="evidence" value="ECO:0007669"/>
    <property type="project" value="UniProtKB-SubCell"/>
</dbReference>
<feature type="transmembrane region" description="Helical" evidence="18">
    <location>
        <begin position="467"/>
        <end position="497"/>
    </location>
</feature>
<proteinExistence type="inferred from homology"/>
<feature type="transmembrane region" description="Helical" evidence="18">
    <location>
        <begin position="80"/>
        <end position="102"/>
    </location>
</feature>
<evidence type="ECO:0000256" key="13">
    <source>
        <dbReference type="ARBA" id="ARBA00023008"/>
    </source>
</evidence>
<evidence type="ECO:0000256" key="10">
    <source>
        <dbReference type="ARBA" id="ARBA00022982"/>
    </source>
</evidence>
<evidence type="ECO:0000259" key="20">
    <source>
        <dbReference type="PROSITE" id="PS50855"/>
    </source>
</evidence>
<comment type="catalytic activity">
    <reaction evidence="16 18">
        <text>4 Fe(II)-[cytochrome c] + O2 + 8 H(+)(in) = 4 Fe(III)-[cytochrome c] + 2 H2O + 4 H(+)(out)</text>
        <dbReference type="Rhea" id="RHEA:11436"/>
        <dbReference type="Rhea" id="RHEA-COMP:10350"/>
        <dbReference type="Rhea" id="RHEA-COMP:14399"/>
        <dbReference type="ChEBI" id="CHEBI:15377"/>
        <dbReference type="ChEBI" id="CHEBI:15378"/>
        <dbReference type="ChEBI" id="CHEBI:15379"/>
        <dbReference type="ChEBI" id="CHEBI:29033"/>
        <dbReference type="ChEBI" id="CHEBI:29034"/>
        <dbReference type="EC" id="7.1.1.9"/>
    </reaction>
</comment>
<reference evidence="21 22" key="2">
    <citation type="submission" date="2018-03" db="EMBL/GenBank/DDBJ databases">
        <title>The ancient ancestry and fast evolution of plastids.</title>
        <authorList>
            <person name="Moore K.R."/>
            <person name="Magnabosco C."/>
            <person name="Momper L."/>
            <person name="Gold D.A."/>
            <person name="Bosak T."/>
            <person name="Fournier G.P."/>
        </authorList>
    </citation>
    <scope>NUCLEOTIDE SEQUENCE [LARGE SCALE GENOMIC DNA]</scope>
    <source>
        <strain evidence="21 22">ULC007</strain>
    </source>
</reference>
<evidence type="ECO:0000256" key="7">
    <source>
        <dbReference type="ARBA" id="ARBA00022692"/>
    </source>
</evidence>
<feature type="transmembrane region" description="Helical" evidence="18">
    <location>
        <begin position="164"/>
        <end position="189"/>
    </location>
</feature>
<dbReference type="FunFam" id="1.20.210.10:FF:000004">
    <property type="entry name" value="Cytochrome c oxidase subunit 1"/>
    <property type="match status" value="1"/>
</dbReference>
<keyword evidence="18" id="KW-1003">Cell membrane</keyword>
<dbReference type="PROSITE" id="PS50855">
    <property type="entry name" value="COX1"/>
    <property type="match status" value="1"/>
</dbReference>
<feature type="transmembrane region" description="Helical" evidence="18">
    <location>
        <begin position="201"/>
        <end position="229"/>
    </location>
</feature>
<dbReference type="InterPro" id="IPR036927">
    <property type="entry name" value="Cyt_c_oxase-like_su1_sf"/>
</dbReference>
<dbReference type="OrthoDB" id="9759913at2"/>
<feature type="transmembrane region" description="Helical" evidence="18">
    <location>
        <begin position="428"/>
        <end position="447"/>
    </location>
</feature>
<feature type="transmembrane region" description="Helical" evidence="18">
    <location>
        <begin position="37"/>
        <end position="60"/>
    </location>
</feature>
<keyword evidence="9" id="KW-1278">Translocase</keyword>
<keyword evidence="13 18" id="KW-0186">Copper</keyword>
<evidence type="ECO:0000313" key="22">
    <source>
        <dbReference type="Proteomes" id="UP000238634"/>
    </source>
</evidence>
<dbReference type="InterPro" id="IPR023616">
    <property type="entry name" value="Cyt_c_oxase-like_su1_dom"/>
</dbReference>
<dbReference type="GO" id="GO:0004129">
    <property type="term" value="F:cytochrome-c oxidase activity"/>
    <property type="evidence" value="ECO:0007669"/>
    <property type="project" value="UniProtKB-EC"/>
</dbReference>
<dbReference type="SUPFAM" id="SSF81442">
    <property type="entry name" value="Cytochrome c oxidase subunit I-like"/>
    <property type="match status" value="1"/>
</dbReference>
<evidence type="ECO:0000256" key="16">
    <source>
        <dbReference type="ARBA" id="ARBA00047816"/>
    </source>
</evidence>
<feature type="transmembrane region" description="Helical" evidence="18">
    <location>
        <begin position="322"/>
        <end position="345"/>
    </location>
</feature>
<evidence type="ECO:0000256" key="18">
    <source>
        <dbReference type="RuleBase" id="RU363061"/>
    </source>
</evidence>
<keyword evidence="7 17" id="KW-0812">Transmembrane</keyword>
<evidence type="ECO:0000256" key="1">
    <source>
        <dbReference type="ARBA" id="ARBA00004141"/>
    </source>
</evidence>
<keyword evidence="8 18" id="KW-0479">Metal-binding</keyword>
<dbReference type="PANTHER" id="PTHR10422">
    <property type="entry name" value="CYTOCHROME C OXIDASE SUBUNIT 1"/>
    <property type="match status" value="1"/>
</dbReference>
<evidence type="ECO:0000256" key="9">
    <source>
        <dbReference type="ARBA" id="ARBA00022967"/>
    </source>
</evidence>
<evidence type="ECO:0000256" key="11">
    <source>
        <dbReference type="ARBA" id="ARBA00022989"/>
    </source>
</evidence>
<dbReference type="InterPro" id="IPR023615">
    <property type="entry name" value="Cyt_c_Oxase_su1_BS"/>
</dbReference>
<dbReference type="PRINTS" id="PR01165">
    <property type="entry name" value="CYCOXIDASEI"/>
</dbReference>
<keyword evidence="5 17" id="KW-0349">Heme</keyword>
<dbReference type="PANTHER" id="PTHR10422:SF18">
    <property type="entry name" value="CYTOCHROME C OXIDASE SUBUNIT 1"/>
    <property type="match status" value="1"/>
</dbReference>
<evidence type="ECO:0000256" key="5">
    <source>
        <dbReference type="ARBA" id="ARBA00022617"/>
    </source>
</evidence>
<comment type="subcellular location">
    <subcellularLocation>
        <location evidence="18">Cell membrane</location>
        <topology evidence="18">Multi-pass membrane protein</topology>
    </subcellularLocation>
    <subcellularLocation>
        <location evidence="1">Membrane</location>
        <topology evidence="1">Multi-pass membrane protein</topology>
    </subcellularLocation>
</comment>
<feature type="region of interest" description="Disordered" evidence="19">
    <location>
        <begin position="550"/>
        <end position="588"/>
    </location>
</feature>